<sequence length="73" mass="8724">MVGQEQKSTRKEVDNLRARNKRLTQKTRVLRNLRMMLKFQQHKMDDNPKLFMLTLSPIASGKAQLWQKLDRNN</sequence>
<gene>
    <name evidence="2" type="ORF">CHS0354_027147</name>
</gene>
<evidence type="ECO:0000256" key="1">
    <source>
        <dbReference type="SAM" id="MobiDB-lite"/>
    </source>
</evidence>
<dbReference type="EMBL" id="JAEAOA010001626">
    <property type="protein sequence ID" value="KAK3611421.1"/>
    <property type="molecule type" value="Genomic_DNA"/>
</dbReference>
<evidence type="ECO:0000313" key="3">
    <source>
        <dbReference type="Proteomes" id="UP001195483"/>
    </source>
</evidence>
<reference evidence="2" key="3">
    <citation type="submission" date="2023-05" db="EMBL/GenBank/DDBJ databases">
        <authorList>
            <person name="Smith C.H."/>
        </authorList>
    </citation>
    <scope>NUCLEOTIDE SEQUENCE</scope>
    <source>
        <strain evidence="2">CHS0354</strain>
        <tissue evidence="2">Mantle</tissue>
    </source>
</reference>
<dbReference type="Proteomes" id="UP001195483">
    <property type="component" value="Unassembled WGS sequence"/>
</dbReference>
<proteinExistence type="predicted"/>
<keyword evidence="3" id="KW-1185">Reference proteome</keyword>
<comment type="caution">
    <text evidence="2">The sequence shown here is derived from an EMBL/GenBank/DDBJ whole genome shotgun (WGS) entry which is preliminary data.</text>
</comment>
<protein>
    <submittedName>
        <fullName evidence="2">Uncharacterized protein</fullName>
    </submittedName>
</protein>
<name>A0AAE0TJ97_9BIVA</name>
<reference evidence="2" key="2">
    <citation type="journal article" date="2021" name="Genome Biol. Evol.">
        <title>Developing a high-quality reference genome for a parasitic bivalve with doubly uniparental inheritance (Bivalvia: Unionida).</title>
        <authorList>
            <person name="Smith C.H."/>
        </authorList>
    </citation>
    <scope>NUCLEOTIDE SEQUENCE</scope>
    <source>
        <strain evidence="2">CHS0354</strain>
        <tissue evidence="2">Mantle</tissue>
    </source>
</reference>
<feature type="region of interest" description="Disordered" evidence="1">
    <location>
        <begin position="1"/>
        <end position="20"/>
    </location>
</feature>
<feature type="compositionally biased region" description="Basic and acidic residues" evidence="1">
    <location>
        <begin position="7"/>
        <end position="17"/>
    </location>
</feature>
<organism evidence="2 3">
    <name type="scientific">Potamilus streckersoni</name>
    <dbReference type="NCBI Taxonomy" id="2493646"/>
    <lineage>
        <taxon>Eukaryota</taxon>
        <taxon>Metazoa</taxon>
        <taxon>Spiralia</taxon>
        <taxon>Lophotrochozoa</taxon>
        <taxon>Mollusca</taxon>
        <taxon>Bivalvia</taxon>
        <taxon>Autobranchia</taxon>
        <taxon>Heteroconchia</taxon>
        <taxon>Palaeoheterodonta</taxon>
        <taxon>Unionida</taxon>
        <taxon>Unionoidea</taxon>
        <taxon>Unionidae</taxon>
        <taxon>Ambleminae</taxon>
        <taxon>Lampsilini</taxon>
        <taxon>Potamilus</taxon>
    </lineage>
</organism>
<dbReference type="AlphaFoldDB" id="A0AAE0TJ97"/>
<accession>A0AAE0TJ97</accession>
<evidence type="ECO:0000313" key="2">
    <source>
        <dbReference type="EMBL" id="KAK3611421.1"/>
    </source>
</evidence>
<reference evidence="2" key="1">
    <citation type="journal article" date="2021" name="Genome Biol. Evol.">
        <title>A High-Quality Reference Genome for a Parasitic Bivalve with Doubly Uniparental Inheritance (Bivalvia: Unionida).</title>
        <authorList>
            <person name="Smith C.H."/>
        </authorList>
    </citation>
    <scope>NUCLEOTIDE SEQUENCE</scope>
    <source>
        <strain evidence="2">CHS0354</strain>
    </source>
</reference>